<dbReference type="Proteomes" id="UP000005017">
    <property type="component" value="Unassembled WGS sequence"/>
</dbReference>
<reference evidence="2" key="1">
    <citation type="submission" date="2009-12" db="EMBL/GenBank/DDBJ databases">
        <title>Sequence of Clostridiales genomosp. BVAB3 str. UPII9-5.</title>
        <authorList>
            <person name="Madupu R."/>
            <person name="Durkin A.S."/>
            <person name="Torralba M."/>
            <person name="Methe B."/>
            <person name="Sutton G.G."/>
            <person name="Strausberg R.L."/>
            <person name="Nelson K.E."/>
        </authorList>
    </citation>
    <scope>NUCLEOTIDE SEQUENCE [LARGE SCALE GENOMIC DNA]</scope>
    <source>
        <strain evidence="2">W1219</strain>
    </source>
</reference>
<dbReference type="AlphaFoldDB" id="D2MPW2"/>
<dbReference type="EMBL" id="ADFR01000014">
    <property type="protein sequence ID" value="EFC05415.1"/>
    <property type="molecule type" value="Genomic_DNA"/>
</dbReference>
<sequence>MVCFRVGNISYEIGAASFLYSFFSTVAYRLEKGRWGSRFPMIMNELYQGQLSLEKILVAKQELKQIKKELSLFLPDQVVWDIDDLSKQPPWKNHISHTITSLENYFITCDGQDFIEVFQNTLDTAIEIKEDVLIQ</sequence>
<dbReference type="eggNOG" id="ENOG5032V42">
    <property type="taxonomic scope" value="Bacteria"/>
</dbReference>
<evidence type="ECO:0000313" key="1">
    <source>
        <dbReference type="EMBL" id="EFC05415.1"/>
    </source>
</evidence>
<dbReference type="Pfam" id="PF15601">
    <property type="entry name" value="Imm70"/>
    <property type="match status" value="1"/>
</dbReference>
<protein>
    <recommendedName>
        <fullName evidence="3">Immunity protein 70</fullName>
    </recommendedName>
</protein>
<name>D2MPW2_9FIRM</name>
<evidence type="ECO:0008006" key="3">
    <source>
        <dbReference type="Google" id="ProtNLM"/>
    </source>
</evidence>
<dbReference type="RefSeq" id="WP_006627425.1">
    <property type="nucleotide sequence ID" value="NZ_ADFR01000014.1"/>
</dbReference>
<accession>D2MPW2</accession>
<gene>
    <name evidence="1" type="ORF">HMPREF9013_0351</name>
</gene>
<dbReference type="InterPro" id="IPR028185">
    <property type="entry name" value="Imm70"/>
</dbReference>
<dbReference type="OrthoDB" id="5120820at2"/>
<proteinExistence type="predicted"/>
<evidence type="ECO:0000313" key="2">
    <source>
        <dbReference type="Proteomes" id="UP000005017"/>
    </source>
</evidence>
<comment type="caution">
    <text evidence="1">The sequence shown here is derived from an EMBL/GenBank/DDBJ whole genome shotgun (WGS) entry which is preliminary data.</text>
</comment>
<organism evidence="1 2">
    <name type="scientific">Bulleidia extructa W1219</name>
    <dbReference type="NCBI Taxonomy" id="679192"/>
    <lineage>
        <taxon>Bacteria</taxon>
        <taxon>Bacillati</taxon>
        <taxon>Bacillota</taxon>
        <taxon>Erysipelotrichia</taxon>
        <taxon>Erysipelotrichales</taxon>
        <taxon>Erysipelotrichaceae</taxon>
        <taxon>Bulleidia</taxon>
    </lineage>
</organism>
<keyword evidence="2" id="KW-1185">Reference proteome</keyword>
<dbReference type="STRING" id="679192.HMPREF9013_0351"/>